<dbReference type="InterPro" id="IPR009100">
    <property type="entry name" value="AcylCoA_DH/oxidase_NM_dom_sf"/>
</dbReference>
<feature type="domain" description="Acyl-CoA dehydrogenase/oxidase N-terminal" evidence="8">
    <location>
        <begin position="3"/>
        <end position="107"/>
    </location>
</feature>
<dbReference type="AlphaFoldDB" id="A0A0M3G7A6"/>
<dbReference type="Gene3D" id="1.20.140.10">
    <property type="entry name" value="Butyryl-CoA Dehydrogenase, subunit A, domain 3"/>
    <property type="match status" value="1"/>
</dbReference>
<dbReference type="Gene3D" id="1.10.540.10">
    <property type="entry name" value="Acyl-CoA dehydrogenase/oxidase, N-terminal domain"/>
    <property type="match status" value="1"/>
</dbReference>
<keyword evidence="3 5" id="KW-0285">Flavoprotein</keyword>
<evidence type="ECO:0000313" key="10">
    <source>
        <dbReference type="Proteomes" id="UP000034750"/>
    </source>
</evidence>
<feature type="domain" description="Acyl-CoA dehydrogenase/oxidase C-terminal" evidence="6">
    <location>
        <begin position="236"/>
        <end position="354"/>
    </location>
</feature>
<dbReference type="InterPro" id="IPR046373">
    <property type="entry name" value="Acyl-CoA_Oxase/DH_mid-dom_sf"/>
</dbReference>
<accession>A0A0M3G7A6</accession>
<proteinExistence type="inferred from homology"/>
<dbReference type="GO" id="GO:0050660">
    <property type="term" value="F:flavin adenine dinucleotide binding"/>
    <property type="evidence" value="ECO:0007669"/>
    <property type="project" value="InterPro"/>
</dbReference>
<gene>
    <name evidence="9" type="ORF">AAX18_04815</name>
</gene>
<dbReference type="InterPro" id="IPR009075">
    <property type="entry name" value="AcylCo_DH/oxidase_C"/>
</dbReference>
<evidence type="ECO:0000256" key="2">
    <source>
        <dbReference type="ARBA" id="ARBA00009347"/>
    </source>
</evidence>
<evidence type="ECO:0000256" key="4">
    <source>
        <dbReference type="ARBA" id="ARBA00022827"/>
    </source>
</evidence>
<dbReference type="Pfam" id="PF00441">
    <property type="entry name" value="Acyl-CoA_dh_1"/>
    <property type="match status" value="1"/>
</dbReference>
<reference evidence="9 10" key="1">
    <citation type="submission" date="2015-05" db="EMBL/GenBank/DDBJ databases">
        <title>Comparative analyses of the lipooligosaccharides from nottypeable Haemophilus influenzae and Haemophilus haemolyticus.</title>
        <authorList>
            <person name="Post D.M.B."/>
            <person name="Ketterer M.R."/>
            <person name="Coffin J.E."/>
            <person name="Reinders L.M."/>
            <person name="Munson R.S.Jr."/>
            <person name="Bair T.B."/>
            <person name="Murphy T.F."/>
            <person name="Foster E."/>
            <person name="Gibson B.W."/>
            <person name="Apicella M.A."/>
        </authorList>
    </citation>
    <scope>NUCLEOTIDE SEQUENCE [LARGE SCALE GENOMIC DNA]</scope>
    <source>
        <strain evidence="9 10">11P18</strain>
    </source>
</reference>
<dbReference type="SUPFAM" id="SSF56645">
    <property type="entry name" value="Acyl-CoA dehydrogenase NM domain-like"/>
    <property type="match status" value="1"/>
</dbReference>
<dbReference type="Pfam" id="PF02770">
    <property type="entry name" value="Acyl-CoA_dh_M"/>
    <property type="match status" value="1"/>
</dbReference>
<dbReference type="Pfam" id="PF02771">
    <property type="entry name" value="Acyl-CoA_dh_N"/>
    <property type="match status" value="1"/>
</dbReference>
<dbReference type="PANTHER" id="PTHR43884:SF12">
    <property type="entry name" value="ISOVALERYL-COA DEHYDROGENASE, MITOCHONDRIAL-RELATED"/>
    <property type="match status" value="1"/>
</dbReference>
<organism evidence="9 10">
    <name type="scientific">Haemophilus haemolyticus</name>
    <dbReference type="NCBI Taxonomy" id="726"/>
    <lineage>
        <taxon>Bacteria</taxon>
        <taxon>Pseudomonadati</taxon>
        <taxon>Pseudomonadota</taxon>
        <taxon>Gammaproteobacteria</taxon>
        <taxon>Pasteurellales</taxon>
        <taxon>Pasteurellaceae</taxon>
        <taxon>Haemophilus</taxon>
    </lineage>
</organism>
<comment type="similarity">
    <text evidence="2 5">Belongs to the acyl-CoA dehydrogenase family.</text>
</comment>
<dbReference type="Proteomes" id="UP000034750">
    <property type="component" value="Unassembled WGS sequence"/>
</dbReference>
<evidence type="ECO:0000256" key="5">
    <source>
        <dbReference type="RuleBase" id="RU362125"/>
    </source>
</evidence>
<dbReference type="PIRSF" id="PIRSF016578">
    <property type="entry name" value="HsaA"/>
    <property type="match status" value="1"/>
</dbReference>
<dbReference type="EMBL" id="LCTK01000020">
    <property type="protein sequence ID" value="KKZ58815.1"/>
    <property type="molecule type" value="Genomic_DNA"/>
</dbReference>
<evidence type="ECO:0000313" key="9">
    <source>
        <dbReference type="EMBL" id="KKZ58815.1"/>
    </source>
</evidence>
<evidence type="ECO:0000259" key="6">
    <source>
        <dbReference type="Pfam" id="PF00441"/>
    </source>
</evidence>
<protein>
    <submittedName>
        <fullName evidence="9">Acyl-CoA dehydrogenase</fullName>
    </submittedName>
</protein>
<keyword evidence="5" id="KW-0560">Oxidoreductase</keyword>
<dbReference type="InterPro" id="IPR006091">
    <property type="entry name" value="Acyl-CoA_Oxase/DH_mid-dom"/>
</dbReference>
<dbReference type="RefSeq" id="WP_046953139.1">
    <property type="nucleotide sequence ID" value="NZ_CP031238.1"/>
</dbReference>
<comment type="cofactor">
    <cofactor evidence="1 5">
        <name>FAD</name>
        <dbReference type="ChEBI" id="CHEBI:57692"/>
    </cofactor>
</comment>
<dbReference type="SUPFAM" id="SSF47203">
    <property type="entry name" value="Acyl-CoA dehydrogenase C-terminal domain-like"/>
    <property type="match status" value="1"/>
</dbReference>
<comment type="caution">
    <text evidence="9">The sequence shown here is derived from an EMBL/GenBank/DDBJ whole genome shotgun (WGS) entry which is preliminary data.</text>
</comment>
<evidence type="ECO:0000256" key="3">
    <source>
        <dbReference type="ARBA" id="ARBA00022630"/>
    </source>
</evidence>
<dbReference type="GO" id="GO:0003995">
    <property type="term" value="F:acyl-CoA dehydrogenase activity"/>
    <property type="evidence" value="ECO:0007669"/>
    <property type="project" value="TreeGrafter"/>
</dbReference>
<dbReference type="CDD" id="cd00567">
    <property type="entry name" value="ACAD"/>
    <property type="match status" value="1"/>
</dbReference>
<evidence type="ECO:0000259" key="8">
    <source>
        <dbReference type="Pfam" id="PF02771"/>
    </source>
</evidence>
<dbReference type="InterPro" id="IPR036250">
    <property type="entry name" value="AcylCo_DH-like_C"/>
</dbReference>
<evidence type="ECO:0000259" key="7">
    <source>
        <dbReference type="Pfam" id="PF02770"/>
    </source>
</evidence>
<name>A0A0M3G7A6_HAEHA</name>
<dbReference type="Gene3D" id="2.40.110.10">
    <property type="entry name" value="Butyryl-CoA Dehydrogenase, subunit A, domain 2"/>
    <property type="match status" value="1"/>
</dbReference>
<keyword evidence="4 5" id="KW-0274">FAD</keyword>
<evidence type="ECO:0000256" key="1">
    <source>
        <dbReference type="ARBA" id="ARBA00001974"/>
    </source>
</evidence>
<dbReference type="PANTHER" id="PTHR43884">
    <property type="entry name" value="ACYL-COA DEHYDROGENASE"/>
    <property type="match status" value="1"/>
</dbReference>
<feature type="domain" description="Acyl-CoA oxidase/dehydrogenase middle" evidence="7">
    <location>
        <begin position="113"/>
        <end position="205"/>
    </location>
</feature>
<dbReference type="InterPro" id="IPR013786">
    <property type="entry name" value="AcylCoA_DH/ox_N"/>
</dbReference>
<dbReference type="InterPro" id="IPR037069">
    <property type="entry name" value="AcylCoA_DH/ox_N_sf"/>
</dbReference>
<sequence length="375" mass="40495">MSQIYTQVRKLAEQFIEPYADELDQKKEFPVQAFKELGKAGWFSLLIPREYGGMGLTLKEHAEVCMALAESSASAGLCYMMSNVAVNCLNLFGSDQLKQKIFSDIVQNQTFAALAYSELGTGTHFYITDATAQFNAEHAVFNGLKSMVTSGNYASYYLALLPSENGETIDNWVLPLGTQGLTFESDSWNGLGMRSNVSCFMRMTDMPLDRGWRIGEVGAGAEQVFGGIAPAFICGLAAVYSGVCKAVLTEAIKHSTHRKYTSGTALAEIETVQIHLAKIYANTNAAVCATRDAARSATEGDADALAKLLAARILASENAITLAQIGMRIGGGKAYNKMGPMERYLRDALASQVMAPSVDVLNIWLGKAITGQQIP</sequence>
<dbReference type="PATRIC" id="fig|726.54.peg.962"/>